<keyword evidence="5" id="KW-0133">Cell shape</keyword>
<dbReference type="Pfam" id="PF04093">
    <property type="entry name" value="MreD"/>
    <property type="match status" value="1"/>
</dbReference>
<protein>
    <submittedName>
        <fullName evidence="9">Rod shape-determining protein MreD</fullName>
    </submittedName>
</protein>
<dbReference type="PIRSF" id="PIRSF018472">
    <property type="entry name" value="MreD_proteobac"/>
    <property type="match status" value="1"/>
</dbReference>
<proteinExistence type="inferred from homology"/>
<evidence type="ECO:0000256" key="1">
    <source>
        <dbReference type="ARBA" id="ARBA00004651"/>
    </source>
</evidence>
<comment type="subcellular location">
    <subcellularLocation>
        <location evidence="1">Cell membrane</location>
        <topology evidence="1">Multi-pass membrane protein</topology>
    </subcellularLocation>
</comment>
<dbReference type="InterPro" id="IPR026034">
    <property type="entry name" value="MreD_proteobac"/>
</dbReference>
<name>A0ABT8SFU4_9BURK</name>
<evidence type="ECO:0000256" key="8">
    <source>
        <dbReference type="SAM" id="Phobius"/>
    </source>
</evidence>
<keyword evidence="7 8" id="KW-0472">Membrane</keyword>
<evidence type="ECO:0000256" key="4">
    <source>
        <dbReference type="ARBA" id="ARBA00022692"/>
    </source>
</evidence>
<reference evidence="9" key="1">
    <citation type="submission" date="2023-06" db="EMBL/GenBank/DDBJ databases">
        <authorList>
            <person name="Jiang Y."/>
            <person name="Liu Q."/>
        </authorList>
    </citation>
    <scope>NUCLEOTIDE SEQUENCE</scope>
    <source>
        <strain evidence="9">CGMCC 1.12090</strain>
    </source>
</reference>
<accession>A0ABT8SFU4</accession>
<evidence type="ECO:0000256" key="6">
    <source>
        <dbReference type="ARBA" id="ARBA00022989"/>
    </source>
</evidence>
<sequence length="173" mass="19026">MIMRPGQQQLLLPVSPLFMWTSLIVALLVNMVPIGRAAWTPDLLALVIVFWSVHQPSRIGIGAAFMFGLLMDVHQAAMLGQHALSYTTLGFLATMIHRRLLWFPLVSQALQVLPLFALSHLIELAIRMIGGGAFPGWSLLVAPALEAALWPLVSLVLLAPQRRTPEPDANRPL</sequence>
<gene>
    <name evidence="9" type="primary">mreD</name>
    <name evidence="9" type="ORF">Q2T77_36785</name>
</gene>
<keyword evidence="4 8" id="KW-0812">Transmembrane</keyword>
<dbReference type="PANTHER" id="PTHR37484:SF1">
    <property type="entry name" value="ROD SHAPE-DETERMINING PROTEIN MRED"/>
    <property type="match status" value="1"/>
</dbReference>
<keyword evidence="10" id="KW-1185">Reference proteome</keyword>
<evidence type="ECO:0000313" key="9">
    <source>
        <dbReference type="EMBL" id="MDO1537805.1"/>
    </source>
</evidence>
<evidence type="ECO:0000256" key="7">
    <source>
        <dbReference type="ARBA" id="ARBA00023136"/>
    </source>
</evidence>
<dbReference type="RefSeq" id="WP_301816230.1">
    <property type="nucleotide sequence ID" value="NZ_JAUJZH010000049.1"/>
</dbReference>
<keyword evidence="6 8" id="KW-1133">Transmembrane helix</keyword>
<dbReference type="InterPro" id="IPR007227">
    <property type="entry name" value="Cell_shape_determining_MreD"/>
</dbReference>
<dbReference type="Proteomes" id="UP001169027">
    <property type="component" value="Unassembled WGS sequence"/>
</dbReference>
<evidence type="ECO:0000313" key="10">
    <source>
        <dbReference type="Proteomes" id="UP001169027"/>
    </source>
</evidence>
<dbReference type="NCBIfam" id="TIGR03426">
    <property type="entry name" value="shape_MreD"/>
    <property type="match status" value="1"/>
</dbReference>
<dbReference type="PANTHER" id="PTHR37484">
    <property type="entry name" value="ROD SHAPE-DETERMINING PROTEIN MRED"/>
    <property type="match status" value="1"/>
</dbReference>
<keyword evidence="3" id="KW-1003">Cell membrane</keyword>
<feature type="transmembrane region" description="Helical" evidence="8">
    <location>
        <begin position="134"/>
        <end position="158"/>
    </location>
</feature>
<evidence type="ECO:0000256" key="5">
    <source>
        <dbReference type="ARBA" id="ARBA00022960"/>
    </source>
</evidence>
<feature type="transmembrane region" description="Helical" evidence="8">
    <location>
        <begin position="100"/>
        <end position="122"/>
    </location>
</feature>
<evidence type="ECO:0000256" key="3">
    <source>
        <dbReference type="ARBA" id="ARBA00022475"/>
    </source>
</evidence>
<comment type="caution">
    <text evidence="9">The sequence shown here is derived from an EMBL/GenBank/DDBJ whole genome shotgun (WGS) entry which is preliminary data.</text>
</comment>
<dbReference type="EMBL" id="JAUKVY010000049">
    <property type="protein sequence ID" value="MDO1537805.1"/>
    <property type="molecule type" value="Genomic_DNA"/>
</dbReference>
<evidence type="ECO:0000256" key="2">
    <source>
        <dbReference type="ARBA" id="ARBA00007776"/>
    </source>
</evidence>
<comment type="similarity">
    <text evidence="2">Belongs to the MreD family.</text>
</comment>
<organism evidence="9 10">
    <name type="scientific">Variovorax ginsengisoli</name>
    <dbReference type="NCBI Taxonomy" id="363844"/>
    <lineage>
        <taxon>Bacteria</taxon>
        <taxon>Pseudomonadati</taxon>
        <taxon>Pseudomonadota</taxon>
        <taxon>Betaproteobacteria</taxon>
        <taxon>Burkholderiales</taxon>
        <taxon>Comamonadaceae</taxon>
        <taxon>Variovorax</taxon>
    </lineage>
</organism>